<proteinExistence type="predicted"/>
<dbReference type="Proteomes" id="UP000437017">
    <property type="component" value="Unassembled WGS sequence"/>
</dbReference>
<organism evidence="2 3">
    <name type="scientific">Balaenoptera physalus</name>
    <name type="common">Fin whale</name>
    <name type="synonym">Balaena physalus</name>
    <dbReference type="NCBI Taxonomy" id="9770"/>
    <lineage>
        <taxon>Eukaryota</taxon>
        <taxon>Metazoa</taxon>
        <taxon>Chordata</taxon>
        <taxon>Craniata</taxon>
        <taxon>Vertebrata</taxon>
        <taxon>Euteleostomi</taxon>
        <taxon>Mammalia</taxon>
        <taxon>Eutheria</taxon>
        <taxon>Laurasiatheria</taxon>
        <taxon>Artiodactyla</taxon>
        <taxon>Whippomorpha</taxon>
        <taxon>Cetacea</taxon>
        <taxon>Mysticeti</taxon>
        <taxon>Balaenopteridae</taxon>
        <taxon>Balaenoptera</taxon>
    </lineage>
</organism>
<accession>A0A643CIQ9</accession>
<protein>
    <submittedName>
        <fullName evidence="2">Uncharacterized protein</fullName>
    </submittedName>
</protein>
<sequence>MSREVAEQRRVRTMICTVGREHLDPEKDETEAGRKCPGDESLTFRDGHDVRPAIDGRCRALTGKMGQMDGPAPCSSSLPSYVTCDTALASGSGREDLARGDAVAVTTSFRAHCPLQEERLRRGDDLRLQMALEESRRDTVKVPRKK</sequence>
<keyword evidence="3" id="KW-1185">Reference proteome</keyword>
<feature type="non-terminal residue" evidence="2">
    <location>
        <position position="146"/>
    </location>
</feature>
<evidence type="ECO:0000313" key="3">
    <source>
        <dbReference type="Proteomes" id="UP000437017"/>
    </source>
</evidence>
<feature type="region of interest" description="Disordered" evidence="1">
    <location>
        <begin position="21"/>
        <end position="48"/>
    </location>
</feature>
<dbReference type="InterPro" id="IPR003903">
    <property type="entry name" value="UIM_dom"/>
</dbReference>
<dbReference type="EMBL" id="SGJD01001422">
    <property type="protein sequence ID" value="KAB0400024.1"/>
    <property type="molecule type" value="Genomic_DNA"/>
</dbReference>
<dbReference type="AlphaFoldDB" id="A0A643CIQ9"/>
<reference evidence="2 3" key="1">
    <citation type="journal article" date="2019" name="PLoS ONE">
        <title>Genomic analyses reveal an absence of contemporary introgressive admixture between fin whales and blue whales, despite known hybrids.</title>
        <authorList>
            <person name="Westbury M.V."/>
            <person name="Petersen B."/>
            <person name="Lorenzen E.D."/>
        </authorList>
    </citation>
    <scope>NUCLEOTIDE SEQUENCE [LARGE SCALE GENOMIC DNA]</scope>
    <source>
        <strain evidence="2">FinWhale-01</strain>
    </source>
</reference>
<comment type="caution">
    <text evidence="2">The sequence shown here is derived from an EMBL/GenBank/DDBJ whole genome shotgun (WGS) entry which is preliminary data.</text>
</comment>
<evidence type="ECO:0000256" key="1">
    <source>
        <dbReference type="SAM" id="MobiDB-lite"/>
    </source>
</evidence>
<dbReference type="PROSITE" id="PS50330">
    <property type="entry name" value="UIM"/>
    <property type="match status" value="1"/>
</dbReference>
<name>A0A643CIQ9_BALPH</name>
<evidence type="ECO:0000313" key="2">
    <source>
        <dbReference type="EMBL" id="KAB0400024.1"/>
    </source>
</evidence>
<gene>
    <name evidence="2" type="ORF">E2I00_017966</name>
</gene>